<keyword evidence="1 3" id="KW-0732">Signal</keyword>
<dbReference type="PANTHER" id="PTHR47637:SF1">
    <property type="entry name" value="CHAPERONE SURA"/>
    <property type="match status" value="1"/>
</dbReference>
<dbReference type="AlphaFoldDB" id="A0A3R9Y920"/>
<dbReference type="RefSeq" id="WP_126700442.1">
    <property type="nucleotide sequence ID" value="NZ_RWKW01000046.1"/>
</dbReference>
<feature type="signal peptide" evidence="3">
    <location>
        <begin position="1"/>
        <end position="22"/>
    </location>
</feature>
<accession>A0A3R9Y920</accession>
<keyword evidence="2" id="KW-0697">Rotamase</keyword>
<protein>
    <submittedName>
        <fullName evidence="5">Peptidylprolyl isomerase</fullName>
    </submittedName>
</protein>
<evidence type="ECO:0000313" key="6">
    <source>
        <dbReference type="Proteomes" id="UP000278398"/>
    </source>
</evidence>
<proteinExistence type="predicted"/>
<name>A0A3R9Y920_9HYPH</name>
<evidence type="ECO:0000313" key="5">
    <source>
        <dbReference type="EMBL" id="RST85925.1"/>
    </source>
</evidence>
<feature type="chain" id="PRO_5018748121" evidence="3">
    <location>
        <begin position="23"/>
        <end position="307"/>
    </location>
</feature>
<keyword evidence="6" id="KW-1185">Reference proteome</keyword>
<dbReference type="InterPro" id="IPR015391">
    <property type="entry name" value="SurA_N"/>
</dbReference>
<dbReference type="EMBL" id="RWKW01000046">
    <property type="protein sequence ID" value="RST85925.1"/>
    <property type="molecule type" value="Genomic_DNA"/>
</dbReference>
<dbReference type="OrthoDB" id="9791746at2"/>
<dbReference type="Pfam" id="PF09312">
    <property type="entry name" value="SurA_N"/>
    <property type="match status" value="1"/>
</dbReference>
<dbReference type="GO" id="GO:0003755">
    <property type="term" value="F:peptidyl-prolyl cis-trans isomerase activity"/>
    <property type="evidence" value="ECO:0007669"/>
    <property type="project" value="UniProtKB-KW"/>
</dbReference>
<dbReference type="Proteomes" id="UP000278398">
    <property type="component" value="Unassembled WGS sequence"/>
</dbReference>
<evidence type="ECO:0000256" key="2">
    <source>
        <dbReference type="ARBA" id="ARBA00023110"/>
    </source>
</evidence>
<evidence type="ECO:0000256" key="1">
    <source>
        <dbReference type="ARBA" id="ARBA00022729"/>
    </source>
</evidence>
<organism evidence="5 6">
    <name type="scientific">Aquibium carbonis</name>
    <dbReference type="NCBI Taxonomy" id="2495581"/>
    <lineage>
        <taxon>Bacteria</taxon>
        <taxon>Pseudomonadati</taxon>
        <taxon>Pseudomonadota</taxon>
        <taxon>Alphaproteobacteria</taxon>
        <taxon>Hyphomicrobiales</taxon>
        <taxon>Phyllobacteriaceae</taxon>
        <taxon>Aquibium</taxon>
    </lineage>
</organism>
<reference evidence="5 6" key="1">
    <citation type="submission" date="2018-12" db="EMBL/GenBank/DDBJ databases">
        <title>Mesorhizobium carbonis sp. nov., isolated from coal mine water.</title>
        <authorList>
            <person name="Xin W."/>
            <person name="Xu Z."/>
            <person name="Xiang F."/>
            <person name="Zhang J."/>
            <person name="Xi L."/>
            <person name="Liu J."/>
        </authorList>
    </citation>
    <scope>NUCLEOTIDE SEQUENCE [LARGE SCALE GENOMIC DNA]</scope>
    <source>
        <strain evidence="5 6">B2.3</strain>
    </source>
</reference>
<sequence length="307" mass="34093">MSILRRLAIPALLSGGMVAPFAAVSLVTAAHASEIKHVVNNIPVTSYDIARRSAFMKLQRRNGSASEAMIEQALQMSEVARLRINIPDKQVDDAYARFASGNKLGVAQLDQILAQSGVTKQHFKDYIRAQIGWNQALGARARSEGRISEQDAVQRMLQKGGQKPTATEYMLQQVIFVLPASERNARMATRKREAEAMRARFSGCDTTREFARGLIDVTVRDLGRIVAPELPPDWEAPIKATQPGKATPVRETDRGVEFIGICSTREVSDDRVARMVFQNEAAEDGKVDELAKKYMDELRKNARIVNR</sequence>
<dbReference type="InterPro" id="IPR050280">
    <property type="entry name" value="OMP_Chaperone_SurA"/>
</dbReference>
<comment type="caution">
    <text evidence="5">The sequence shown here is derived from an EMBL/GenBank/DDBJ whole genome shotgun (WGS) entry which is preliminary data.</text>
</comment>
<evidence type="ECO:0000259" key="4">
    <source>
        <dbReference type="Pfam" id="PF09312"/>
    </source>
</evidence>
<dbReference type="SUPFAM" id="SSF109998">
    <property type="entry name" value="Triger factor/SurA peptide-binding domain-like"/>
    <property type="match status" value="1"/>
</dbReference>
<dbReference type="Gene3D" id="1.10.4030.10">
    <property type="entry name" value="Porin chaperone SurA, peptide-binding domain"/>
    <property type="match status" value="1"/>
</dbReference>
<evidence type="ECO:0000256" key="3">
    <source>
        <dbReference type="SAM" id="SignalP"/>
    </source>
</evidence>
<keyword evidence="5" id="KW-0413">Isomerase</keyword>
<gene>
    <name evidence="5" type="ORF">EJC49_13285</name>
</gene>
<dbReference type="InterPro" id="IPR027304">
    <property type="entry name" value="Trigger_fact/SurA_dom_sf"/>
</dbReference>
<dbReference type="PANTHER" id="PTHR47637">
    <property type="entry name" value="CHAPERONE SURA"/>
    <property type="match status" value="1"/>
</dbReference>
<feature type="domain" description="SurA N-terminal" evidence="4">
    <location>
        <begin position="67"/>
        <end position="131"/>
    </location>
</feature>